<dbReference type="AlphaFoldDB" id="A0A498CWS4"/>
<dbReference type="PANTHER" id="PTHR21180:SF32">
    <property type="entry name" value="ENDONUCLEASE_EXONUCLEASE_PHOSPHATASE FAMILY DOMAIN-CONTAINING PROTEIN 1"/>
    <property type="match status" value="1"/>
</dbReference>
<dbReference type="Gene3D" id="1.10.150.320">
    <property type="entry name" value="Photosystem II 12 kDa extrinsic protein"/>
    <property type="match status" value="1"/>
</dbReference>
<dbReference type="GO" id="GO:0006281">
    <property type="term" value="P:DNA repair"/>
    <property type="evidence" value="ECO:0007669"/>
    <property type="project" value="InterPro"/>
</dbReference>
<dbReference type="SUPFAM" id="SSF47781">
    <property type="entry name" value="RuvA domain 2-like"/>
    <property type="match status" value="1"/>
</dbReference>
<dbReference type="InterPro" id="IPR051675">
    <property type="entry name" value="Endo/Exo/Phosphatase_dom_1"/>
</dbReference>
<gene>
    <name evidence="2" type="ORF">D4A47_11145</name>
</gene>
<dbReference type="InterPro" id="IPR004509">
    <property type="entry name" value="Competence_ComEA_HhH"/>
</dbReference>
<dbReference type="Proteomes" id="UP000276301">
    <property type="component" value="Unassembled WGS sequence"/>
</dbReference>
<dbReference type="GO" id="GO:0015628">
    <property type="term" value="P:protein secretion by the type II secretion system"/>
    <property type="evidence" value="ECO:0007669"/>
    <property type="project" value="TreeGrafter"/>
</dbReference>
<dbReference type="GO" id="GO:0015627">
    <property type="term" value="C:type II protein secretion system complex"/>
    <property type="evidence" value="ECO:0007669"/>
    <property type="project" value="TreeGrafter"/>
</dbReference>
<reference evidence="2 3" key="1">
    <citation type="submission" date="2018-10" db="EMBL/GenBank/DDBJ databases">
        <title>Anaerotruncus faecis sp. nov., isolated from human feces.</title>
        <authorList>
            <person name="Wang Y.-J."/>
        </authorList>
    </citation>
    <scope>NUCLEOTIDE SEQUENCE [LARGE SCALE GENOMIC DNA]</scope>
    <source>
        <strain evidence="2 3">22A2-44</strain>
    </source>
</reference>
<dbReference type="PANTHER" id="PTHR21180">
    <property type="entry name" value="ENDONUCLEASE/EXONUCLEASE/PHOSPHATASE FAMILY DOMAIN-CONTAINING PROTEIN 1"/>
    <property type="match status" value="1"/>
</dbReference>
<evidence type="ECO:0000313" key="2">
    <source>
        <dbReference type="EMBL" id="RLL08958.1"/>
    </source>
</evidence>
<keyword evidence="3" id="KW-1185">Reference proteome</keyword>
<organism evidence="2 3">
    <name type="scientific">Anaerotruncus massiliensis</name>
    <name type="common">ex Liu et al. 2021</name>
    <dbReference type="NCBI Taxonomy" id="2321404"/>
    <lineage>
        <taxon>Bacteria</taxon>
        <taxon>Bacillati</taxon>
        <taxon>Bacillota</taxon>
        <taxon>Clostridia</taxon>
        <taxon>Eubacteriales</taxon>
        <taxon>Oscillospiraceae</taxon>
        <taxon>Anaerotruncus</taxon>
    </lineage>
</organism>
<comment type="caution">
    <text evidence="2">The sequence shown here is derived from an EMBL/GenBank/DDBJ whole genome shotgun (WGS) entry which is preliminary data.</text>
</comment>
<sequence length="125" mass="13095">MGAKGGGGMKQRSGTGLIWAAAGLLAAALICYNVATAPPRVPASITFSPAPVLNPYPELEGVVVHINRATEEELTQLPGIGPEKAGAIRAYIRDYGTLDSPEQLLEISGIGEKTLEQISTYLAFD</sequence>
<proteinExistence type="predicted"/>
<evidence type="ECO:0000313" key="3">
    <source>
        <dbReference type="Proteomes" id="UP000276301"/>
    </source>
</evidence>
<protein>
    <submittedName>
        <fullName evidence="2">Helix-hairpin-helix domain-containing protein</fullName>
    </submittedName>
</protein>
<dbReference type="NCBIfam" id="TIGR00426">
    <property type="entry name" value="competence protein ComEA helix-hairpin-helix repeat region"/>
    <property type="match status" value="1"/>
</dbReference>
<dbReference type="SMART" id="SM00278">
    <property type="entry name" value="HhH1"/>
    <property type="match status" value="2"/>
</dbReference>
<dbReference type="InterPro" id="IPR003583">
    <property type="entry name" value="Hlx-hairpin-Hlx_DNA-bd_motif"/>
</dbReference>
<name>A0A498CWS4_9FIRM</name>
<feature type="domain" description="Helix-hairpin-helix DNA-binding motif class 1" evidence="1">
    <location>
        <begin position="72"/>
        <end position="91"/>
    </location>
</feature>
<dbReference type="EMBL" id="RCHT01000026">
    <property type="protein sequence ID" value="RLL08958.1"/>
    <property type="molecule type" value="Genomic_DNA"/>
</dbReference>
<dbReference type="GO" id="GO:0003677">
    <property type="term" value="F:DNA binding"/>
    <property type="evidence" value="ECO:0007669"/>
    <property type="project" value="InterPro"/>
</dbReference>
<evidence type="ECO:0000259" key="1">
    <source>
        <dbReference type="SMART" id="SM00278"/>
    </source>
</evidence>
<accession>A0A498CWS4</accession>
<dbReference type="Pfam" id="PF12836">
    <property type="entry name" value="HHH_3"/>
    <property type="match status" value="1"/>
</dbReference>
<feature type="domain" description="Helix-hairpin-helix DNA-binding motif class 1" evidence="1">
    <location>
        <begin position="102"/>
        <end position="121"/>
    </location>
</feature>
<dbReference type="InterPro" id="IPR010994">
    <property type="entry name" value="RuvA_2-like"/>
</dbReference>